<sequence>MGNCVSSSSGRASLEIAPTSTVISVVQATQGRVVDIELVESGSSMKVGELMLEFPPGHFVAQLHPADFQVTAGCKRATPLTADADAHPDSMYVLFPMLRLHTRLNPHELLSFAKLLDYHHHQLSKKVSPSSTKAMGFNMFPKVHHVCKLFTPAARVAPLTEEESNGSGDSNEQECQPLQQIRNDQDQAIISFPEPSQAYMRSSCHGQQTQVVKLKPWAPKLQTIQER</sequence>
<dbReference type="InterPro" id="IPR025322">
    <property type="entry name" value="PADRE_dom"/>
</dbReference>
<dbReference type="AlphaFoldDB" id="A0A9D4ZR27"/>
<comment type="caution">
    <text evidence="1">The sequence shown here is derived from an EMBL/GenBank/DDBJ whole genome shotgun (WGS) entry which is preliminary data.</text>
</comment>
<dbReference type="OrthoDB" id="1922322at2759"/>
<proteinExistence type="predicted"/>
<gene>
    <name evidence="1" type="ORF">GOP47_0002250</name>
</gene>
<dbReference type="EMBL" id="JABFUD020000003">
    <property type="protein sequence ID" value="KAI5082507.1"/>
    <property type="molecule type" value="Genomic_DNA"/>
</dbReference>
<dbReference type="PANTHER" id="PTHR33052">
    <property type="entry name" value="DUF4228 DOMAIN PROTEIN-RELATED"/>
    <property type="match status" value="1"/>
</dbReference>
<dbReference type="Proteomes" id="UP000886520">
    <property type="component" value="Chromosome 2"/>
</dbReference>
<evidence type="ECO:0000313" key="1">
    <source>
        <dbReference type="EMBL" id="KAI5082507.1"/>
    </source>
</evidence>
<accession>A0A9D4ZR27</accession>
<protein>
    <submittedName>
        <fullName evidence="1">Uncharacterized protein</fullName>
    </submittedName>
</protein>
<evidence type="ECO:0000313" key="2">
    <source>
        <dbReference type="Proteomes" id="UP000886520"/>
    </source>
</evidence>
<reference evidence="1" key="1">
    <citation type="submission" date="2021-01" db="EMBL/GenBank/DDBJ databases">
        <title>Adiantum capillus-veneris genome.</title>
        <authorList>
            <person name="Fang Y."/>
            <person name="Liao Q."/>
        </authorList>
    </citation>
    <scope>NUCLEOTIDE SEQUENCE</scope>
    <source>
        <strain evidence="1">H3</strain>
        <tissue evidence="1">Leaf</tissue>
    </source>
</reference>
<dbReference type="Pfam" id="PF14009">
    <property type="entry name" value="PADRE"/>
    <property type="match status" value="1"/>
</dbReference>
<organism evidence="1 2">
    <name type="scientific">Adiantum capillus-veneris</name>
    <name type="common">Maidenhair fern</name>
    <dbReference type="NCBI Taxonomy" id="13818"/>
    <lineage>
        <taxon>Eukaryota</taxon>
        <taxon>Viridiplantae</taxon>
        <taxon>Streptophyta</taxon>
        <taxon>Embryophyta</taxon>
        <taxon>Tracheophyta</taxon>
        <taxon>Polypodiopsida</taxon>
        <taxon>Polypodiidae</taxon>
        <taxon>Polypodiales</taxon>
        <taxon>Pteridineae</taxon>
        <taxon>Pteridaceae</taxon>
        <taxon>Vittarioideae</taxon>
        <taxon>Adiantum</taxon>
    </lineage>
</organism>
<name>A0A9D4ZR27_ADICA</name>
<keyword evidence="2" id="KW-1185">Reference proteome</keyword>